<protein>
    <recommendedName>
        <fullName evidence="1">non-specific serine/threonine protein kinase</fullName>
        <ecNumber evidence="1">2.7.11.1</ecNumber>
    </recommendedName>
</protein>
<organism evidence="11 12">
    <name type="scientific">Coptis chinensis</name>
    <dbReference type="NCBI Taxonomy" id="261450"/>
    <lineage>
        <taxon>Eukaryota</taxon>
        <taxon>Viridiplantae</taxon>
        <taxon>Streptophyta</taxon>
        <taxon>Embryophyta</taxon>
        <taxon>Tracheophyta</taxon>
        <taxon>Spermatophyta</taxon>
        <taxon>Magnoliopsida</taxon>
        <taxon>Ranunculales</taxon>
        <taxon>Ranunculaceae</taxon>
        <taxon>Coptidoideae</taxon>
        <taxon>Coptis</taxon>
    </lineage>
</organism>
<keyword evidence="3" id="KW-0808">Transferase</keyword>
<dbReference type="SUPFAM" id="SSF56112">
    <property type="entry name" value="Protein kinase-like (PK-like)"/>
    <property type="match status" value="1"/>
</dbReference>
<evidence type="ECO:0000256" key="5">
    <source>
        <dbReference type="ARBA" id="ARBA00022741"/>
    </source>
</evidence>
<dbReference type="PROSITE" id="PS00108">
    <property type="entry name" value="PROTEIN_KINASE_ST"/>
    <property type="match status" value="1"/>
</dbReference>
<dbReference type="FunFam" id="1.10.510.10:FF:001023">
    <property type="entry name" value="Os07g0541700 protein"/>
    <property type="match status" value="1"/>
</dbReference>
<keyword evidence="4" id="KW-0732">Signal</keyword>
<dbReference type="InterPro" id="IPR051343">
    <property type="entry name" value="G-type_lectin_kinases/EP1-like"/>
</dbReference>
<dbReference type="SMART" id="SM00220">
    <property type="entry name" value="S_TKc"/>
    <property type="match status" value="1"/>
</dbReference>
<accession>A0A835IY98</accession>
<dbReference type="InterPro" id="IPR000719">
    <property type="entry name" value="Prot_kinase_dom"/>
</dbReference>
<evidence type="ECO:0000313" key="12">
    <source>
        <dbReference type="Proteomes" id="UP000631114"/>
    </source>
</evidence>
<dbReference type="GO" id="GO:0005524">
    <property type="term" value="F:ATP binding"/>
    <property type="evidence" value="ECO:0007669"/>
    <property type="project" value="UniProtKB-KW"/>
</dbReference>
<keyword evidence="6" id="KW-0418">Kinase</keyword>
<evidence type="ECO:0000259" key="10">
    <source>
        <dbReference type="PROSITE" id="PS50011"/>
    </source>
</evidence>
<dbReference type="InterPro" id="IPR008271">
    <property type="entry name" value="Ser/Thr_kinase_AS"/>
</dbReference>
<keyword evidence="7" id="KW-0067">ATP-binding</keyword>
<evidence type="ECO:0000313" key="11">
    <source>
        <dbReference type="EMBL" id="KAF9626010.1"/>
    </source>
</evidence>
<evidence type="ECO:0000256" key="8">
    <source>
        <dbReference type="ARBA" id="ARBA00047899"/>
    </source>
</evidence>
<evidence type="ECO:0000256" key="7">
    <source>
        <dbReference type="ARBA" id="ARBA00022840"/>
    </source>
</evidence>
<evidence type="ECO:0000256" key="2">
    <source>
        <dbReference type="ARBA" id="ARBA00022527"/>
    </source>
</evidence>
<dbReference type="PROSITE" id="PS50011">
    <property type="entry name" value="PROTEIN_KINASE_DOM"/>
    <property type="match status" value="1"/>
</dbReference>
<evidence type="ECO:0000256" key="1">
    <source>
        <dbReference type="ARBA" id="ARBA00012513"/>
    </source>
</evidence>
<keyword evidence="2" id="KW-0723">Serine/threonine-protein kinase</keyword>
<dbReference type="OrthoDB" id="5857966at2759"/>
<dbReference type="AlphaFoldDB" id="A0A835IY98"/>
<gene>
    <name evidence="11" type="ORF">IFM89_030675</name>
</gene>
<sequence>MKNGCLERFLFGSSRLGWFQRTQIALGIARGLEYLHEACVTQIIHCDIKPHNILLDDSYVARISDFGLAKLLKSNQTRTTTGIRGTKGHVAPEWFKAMPITTKVDVYSFGIMLLETKELHLLVLNDEEAKYDGNSLERLVMVALWCIQEEPSLRPSMKQVTRMLDGAEEVLIPPDPSPFITSIS</sequence>
<dbReference type="GO" id="GO:0004674">
    <property type="term" value="F:protein serine/threonine kinase activity"/>
    <property type="evidence" value="ECO:0007669"/>
    <property type="project" value="UniProtKB-KW"/>
</dbReference>
<keyword evidence="12" id="KW-1185">Reference proteome</keyword>
<dbReference type="EMBL" id="JADFTS010000001">
    <property type="protein sequence ID" value="KAF9626010.1"/>
    <property type="molecule type" value="Genomic_DNA"/>
</dbReference>
<feature type="domain" description="Protein kinase" evidence="10">
    <location>
        <begin position="1"/>
        <end position="180"/>
    </location>
</feature>
<dbReference type="PANTHER" id="PTHR47976">
    <property type="entry name" value="G-TYPE LECTIN S-RECEPTOR-LIKE SERINE/THREONINE-PROTEIN KINASE SD2-5"/>
    <property type="match status" value="1"/>
</dbReference>
<reference evidence="11 12" key="1">
    <citation type="submission" date="2020-10" db="EMBL/GenBank/DDBJ databases">
        <title>The Coptis chinensis genome and diversification of protoberbering-type alkaloids.</title>
        <authorList>
            <person name="Wang B."/>
            <person name="Shu S."/>
            <person name="Song C."/>
            <person name="Liu Y."/>
        </authorList>
    </citation>
    <scope>NUCLEOTIDE SEQUENCE [LARGE SCALE GENOMIC DNA]</scope>
    <source>
        <strain evidence="11">HL-2020</strain>
        <tissue evidence="11">Leaf</tissue>
    </source>
</reference>
<evidence type="ECO:0000256" key="3">
    <source>
        <dbReference type="ARBA" id="ARBA00022679"/>
    </source>
</evidence>
<name>A0A835IY98_9MAGN</name>
<proteinExistence type="predicted"/>
<dbReference type="InterPro" id="IPR011009">
    <property type="entry name" value="Kinase-like_dom_sf"/>
</dbReference>
<evidence type="ECO:0000256" key="6">
    <source>
        <dbReference type="ARBA" id="ARBA00022777"/>
    </source>
</evidence>
<dbReference type="Pfam" id="PF00069">
    <property type="entry name" value="Pkinase"/>
    <property type="match status" value="1"/>
</dbReference>
<dbReference type="Proteomes" id="UP000631114">
    <property type="component" value="Unassembled WGS sequence"/>
</dbReference>
<dbReference type="Gene3D" id="1.10.510.10">
    <property type="entry name" value="Transferase(Phosphotransferase) domain 1"/>
    <property type="match status" value="1"/>
</dbReference>
<comment type="catalytic activity">
    <reaction evidence="8">
        <text>L-threonyl-[protein] + ATP = O-phospho-L-threonyl-[protein] + ADP + H(+)</text>
        <dbReference type="Rhea" id="RHEA:46608"/>
        <dbReference type="Rhea" id="RHEA-COMP:11060"/>
        <dbReference type="Rhea" id="RHEA-COMP:11605"/>
        <dbReference type="ChEBI" id="CHEBI:15378"/>
        <dbReference type="ChEBI" id="CHEBI:30013"/>
        <dbReference type="ChEBI" id="CHEBI:30616"/>
        <dbReference type="ChEBI" id="CHEBI:61977"/>
        <dbReference type="ChEBI" id="CHEBI:456216"/>
        <dbReference type="EC" id="2.7.11.1"/>
    </reaction>
</comment>
<evidence type="ECO:0000256" key="9">
    <source>
        <dbReference type="ARBA" id="ARBA00048679"/>
    </source>
</evidence>
<evidence type="ECO:0000256" key="4">
    <source>
        <dbReference type="ARBA" id="ARBA00022729"/>
    </source>
</evidence>
<keyword evidence="5" id="KW-0547">Nucleotide-binding</keyword>
<dbReference type="EC" id="2.7.11.1" evidence="1"/>
<dbReference type="PANTHER" id="PTHR47976:SF108">
    <property type="entry name" value="G-TYPE LECTIN S-RECEPTOR-LIKE SERINE_THREONINE-PROTEIN KINASE LECRK1"/>
    <property type="match status" value="1"/>
</dbReference>
<comment type="caution">
    <text evidence="11">The sequence shown here is derived from an EMBL/GenBank/DDBJ whole genome shotgun (WGS) entry which is preliminary data.</text>
</comment>
<comment type="catalytic activity">
    <reaction evidence="9">
        <text>L-seryl-[protein] + ATP = O-phospho-L-seryl-[protein] + ADP + H(+)</text>
        <dbReference type="Rhea" id="RHEA:17989"/>
        <dbReference type="Rhea" id="RHEA-COMP:9863"/>
        <dbReference type="Rhea" id="RHEA-COMP:11604"/>
        <dbReference type="ChEBI" id="CHEBI:15378"/>
        <dbReference type="ChEBI" id="CHEBI:29999"/>
        <dbReference type="ChEBI" id="CHEBI:30616"/>
        <dbReference type="ChEBI" id="CHEBI:83421"/>
        <dbReference type="ChEBI" id="CHEBI:456216"/>
        <dbReference type="EC" id="2.7.11.1"/>
    </reaction>
</comment>